<comment type="caution">
    <text evidence="1">The sequence shown here is derived from an EMBL/GenBank/DDBJ whole genome shotgun (WGS) entry which is preliminary data.</text>
</comment>
<dbReference type="EMBL" id="LSBI01000006">
    <property type="protein sequence ID" value="OAQ88840.1"/>
    <property type="molecule type" value="Genomic_DNA"/>
</dbReference>
<name>A0A179HHA4_PURLI</name>
<sequence length="119" mass="13551">MLYLQMSGARPRFKRGTARHGRCPWIAIRPDGLAVATWRSATRTRHPRVSNRLPVPRFCCAPGAGHELTGLHPALAARWHSAVILEADQPVLSQLTCQRQQQLVDMRGRWLIRRHCVSR</sequence>
<reference evidence="1 2" key="1">
    <citation type="submission" date="2016-02" db="EMBL/GenBank/DDBJ databases">
        <title>Biosynthesis of antibiotic leucinostatins and their inhibition on Phytophthora in bio-control Purpureocillium lilacinum.</title>
        <authorList>
            <person name="Wang G."/>
            <person name="Liu Z."/>
            <person name="Lin R."/>
            <person name="Li E."/>
            <person name="Mao Z."/>
            <person name="Ling J."/>
            <person name="Yin W."/>
            <person name="Xie B."/>
        </authorList>
    </citation>
    <scope>NUCLEOTIDE SEQUENCE [LARGE SCALE GENOMIC DNA]</scope>
    <source>
        <strain evidence="1">PLFJ-1</strain>
    </source>
</reference>
<dbReference type="Proteomes" id="UP000078340">
    <property type="component" value="Unassembled WGS sequence"/>
</dbReference>
<dbReference type="AlphaFoldDB" id="A0A179HHA4"/>
<accession>A0A179HHA4</accession>
<organism evidence="1 2">
    <name type="scientific">Purpureocillium lilacinum</name>
    <name type="common">Paecilomyces lilacinus</name>
    <dbReference type="NCBI Taxonomy" id="33203"/>
    <lineage>
        <taxon>Eukaryota</taxon>
        <taxon>Fungi</taxon>
        <taxon>Dikarya</taxon>
        <taxon>Ascomycota</taxon>
        <taxon>Pezizomycotina</taxon>
        <taxon>Sordariomycetes</taxon>
        <taxon>Hypocreomycetidae</taxon>
        <taxon>Hypocreales</taxon>
        <taxon>Ophiocordycipitaceae</taxon>
        <taxon>Purpureocillium</taxon>
    </lineage>
</organism>
<protein>
    <submittedName>
        <fullName evidence="1">Uncharacterized protein</fullName>
    </submittedName>
</protein>
<gene>
    <name evidence="1" type="ORF">VFPFJ_07305</name>
</gene>
<evidence type="ECO:0000313" key="1">
    <source>
        <dbReference type="EMBL" id="OAQ88840.1"/>
    </source>
</evidence>
<evidence type="ECO:0000313" key="2">
    <source>
        <dbReference type="Proteomes" id="UP000078340"/>
    </source>
</evidence>
<proteinExistence type="predicted"/>